<dbReference type="EMBL" id="JACQMJ010000004">
    <property type="protein sequence ID" value="MBI4132032.1"/>
    <property type="molecule type" value="Genomic_DNA"/>
</dbReference>
<dbReference type="FunFam" id="3.90.930.12:FF:000002">
    <property type="entry name" value="50S ribosomal protein L6"/>
    <property type="match status" value="1"/>
</dbReference>
<dbReference type="SUPFAM" id="SSF56053">
    <property type="entry name" value="Ribosomal protein L6"/>
    <property type="match status" value="2"/>
</dbReference>
<evidence type="ECO:0000256" key="1">
    <source>
        <dbReference type="ARBA" id="ARBA00009356"/>
    </source>
</evidence>
<dbReference type="PANTHER" id="PTHR11655:SF14">
    <property type="entry name" value="LARGE RIBOSOMAL SUBUNIT PROTEIN UL6M"/>
    <property type="match status" value="1"/>
</dbReference>
<dbReference type="PANTHER" id="PTHR11655">
    <property type="entry name" value="60S/50S RIBOSOMAL PROTEIN L6/L9"/>
    <property type="match status" value="1"/>
</dbReference>
<gene>
    <name evidence="6 10" type="primary">rplF</name>
    <name evidence="10" type="ORF">HY474_00180</name>
</gene>
<dbReference type="InterPro" id="IPR002358">
    <property type="entry name" value="Ribosomal_uL6_CS"/>
</dbReference>
<evidence type="ECO:0000256" key="3">
    <source>
        <dbReference type="ARBA" id="ARBA00022884"/>
    </source>
</evidence>
<dbReference type="InterPro" id="IPR019906">
    <property type="entry name" value="Ribosomal_uL6_bac-type"/>
</dbReference>
<protein>
    <recommendedName>
        <fullName evidence="6">Large ribosomal subunit protein uL6</fullName>
    </recommendedName>
</protein>
<dbReference type="GO" id="GO:0022625">
    <property type="term" value="C:cytosolic large ribosomal subunit"/>
    <property type="evidence" value="ECO:0007669"/>
    <property type="project" value="UniProtKB-UniRule"/>
</dbReference>
<sequence>MSRIGKQPIELPAGVTVTQNGQLVSVAGPKGTLSLTLRPEVRLSADGRRVSIEPALQTRKTAAYWGLTRALVARMVEGVSRGFEKRLEIEGIGYRAALEGGALTLALGFSHPVQVEPPPGITFRVEKNVIFISGVDAALVGDVAARIRRLRPPEPYKGKGIRYSGEVIRRKAGKKAVSTGG</sequence>
<comment type="similarity">
    <text evidence="1 6 7">Belongs to the universal ribosomal protein uL6 family.</text>
</comment>
<evidence type="ECO:0000259" key="9">
    <source>
        <dbReference type="Pfam" id="PF00347"/>
    </source>
</evidence>
<name>A0A932YV79_9BACT</name>
<accession>A0A932YV79</accession>
<dbReference type="InterPro" id="IPR036789">
    <property type="entry name" value="Ribosomal_uL6-like_a/b-dom_sf"/>
</dbReference>
<evidence type="ECO:0000256" key="4">
    <source>
        <dbReference type="ARBA" id="ARBA00022980"/>
    </source>
</evidence>
<dbReference type="HAMAP" id="MF_01365_B">
    <property type="entry name" value="Ribosomal_uL6_B"/>
    <property type="match status" value="1"/>
</dbReference>
<dbReference type="AlphaFoldDB" id="A0A932YV79"/>
<evidence type="ECO:0000256" key="7">
    <source>
        <dbReference type="RuleBase" id="RU003869"/>
    </source>
</evidence>
<dbReference type="PIRSF" id="PIRSF002162">
    <property type="entry name" value="Ribosomal_L6"/>
    <property type="match status" value="1"/>
</dbReference>
<evidence type="ECO:0000313" key="11">
    <source>
        <dbReference type="Proteomes" id="UP000704960"/>
    </source>
</evidence>
<dbReference type="FunFam" id="3.90.930.12:FF:000001">
    <property type="entry name" value="50S ribosomal protein L6"/>
    <property type="match status" value="1"/>
</dbReference>
<keyword evidence="2 6" id="KW-0699">rRNA-binding</keyword>
<keyword evidence="5 6" id="KW-0687">Ribonucleoprotein</keyword>
<evidence type="ECO:0000256" key="5">
    <source>
        <dbReference type="ARBA" id="ARBA00023274"/>
    </source>
</evidence>
<keyword evidence="4 6" id="KW-0689">Ribosomal protein</keyword>
<evidence type="ECO:0000256" key="6">
    <source>
        <dbReference type="HAMAP-Rule" id="MF_01365"/>
    </source>
</evidence>
<organism evidence="10 11">
    <name type="scientific">Candidatus Sungiibacteriota bacterium</name>
    <dbReference type="NCBI Taxonomy" id="2750080"/>
    <lineage>
        <taxon>Bacteria</taxon>
        <taxon>Candidatus Sungiibacteriota</taxon>
    </lineage>
</organism>
<proteinExistence type="inferred from homology"/>
<reference evidence="10" key="1">
    <citation type="submission" date="2020-07" db="EMBL/GenBank/DDBJ databases">
        <title>Huge and variable diversity of episymbiotic CPR bacteria and DPANN archaea in groundwater ecosystems.</title>
        <authorList>
            <person name="He C.Y."/>
            <person name="Keren R."/>
            <person name="Whittaker M."/>
            <person name="Farag I.F."/>
            <person name="Doudna J."/>
            <person name="Cate J.H.D."/>
            <person name="Banfield J.F."/>
        </authorList>
    </citation>
    <scope>NUCLEOTIDE SEQUENCE</scope>
    <source>
        <strain evidence="10">NC_groundwater_1226_Ag_S-0.1um_59_124</strain>
    </source>
</reference>
<dbReference type="InterPro" id="IPR000702">
    <property type="entry name" value="Ribosomal_uL6-like"/>
</dbReference>
<comment type="caution">
    <text evidence="10">The sequence shown here is derived from an EMBL/GenBank/DDBJ whole genome shotgun (WGS) entry which is preliminary data.</text>
</comment>
<dbReference type="GO" id="GO:0003735">
    <property type="term" value="F:structural constituent of ribosome"/>
    <property type="evidence" value="ECO:0007669"/>
    <property type="project" value="UniProtKB-UniRule"/>
</dbReference>
<dbReference type="Gene3D" id="3.90.930.12">
    <property type="entry name" value="Ribosomal protein L6, alpha-beta domain"/>
    <property type="match status" value="2"/>
</dbReference>
<dbReference type="GO" id="GO:0002181">
    <property type="term" value="P:cytoplasmic translation"/>
    <property type="evidence" value="ECO:0007669"/>
    <property type="project" value="TreeGrafter"/>
</dbReference>
<evidence type="ECO:0000256" key="8">
    <source>
        <dbReference type="RuleBase" id="RU003870"/>
    </source>
</evidence>
<feature type="domain" description="Large ribosomal subunit protein uL6 alpha-beta" evidence="9">
    <location>
        <begin position="91"/>
        <end position="163"/>
    </location>
</feature>
<feature type="domain" description="Large ribosomal subunit protein uL6 alpha-beta" evidence="9">
    <location>
        <begin position="12"/>
        <end position="82"/>
    </location>
</feature>
<dbReference type="PROSITE" id="PS00525">
    <property type="entry name" value="RIBOSOMAL_L6_1"/>
    <property type="match status" value="1"/>
</dbReference>
<dbReference type="GO" id="GO:0019843">
    <property type="term" value="F:rRNA binding"/>
    <property type="evidence" value="ECO:0007669"/>
    <property type="project" value="UniProtKB-UniRule"/>
</dbReference>
<evidence type="ECO:0000256" key="2">
    <source>
        <dbReference type="ARBA" id="ARBA00022730"/>
    </source>
</evidence>
<dbReference type="NCBIfam" id="TIGR03654">
    <property type="entry name" value="L6_bact"/>
    <property type="match status" value="1"/>
</dbReference>
<dbReference type="PRINTS" id="PR00059">
    <property type="entry name" value="RIBOSOMALL6"/>
</dbReference>
<dbReference type="Pfam" id="PF00347">
    <property type="entry name" value="Ribosomal_L6"/>
    <property type="match status" value="2"/>
</dbReference>
<comment type="subunit">
    <text evidence="6">Part of the 50S ribosomal subunit.</text>
</comment>
<comment type="function">
    <text evidence="6 8">This protein binds to the 23S rRNA, and is important in its secondary structure. It is located near the subunit interface in the base of the L7/L12 stalk, and near the tRNA binding site of the peptidyltransferase center.</text>
</comment>
<dbReference type="InterPro" id="IPR020040">
    <property type="entry name" value="Ribosomal_uL6_a/b-dom"/>
</dbReference>
<keyword evidence="3 6" id="KW-0694">RNA-binding</keyword>
<evidence type="ECO:0000313" key="10">
    <source>
        <dbReference type="EMBL" id="MBI4132032.1"/>
    </source>
</evidence>
<dbReference type="Proteomes" id="UP000704960">
    <property type="component" value="Unassembled WGS sequence"/>
</dbReference>